<comment type="caution">
    <text evidence="1">The sequence shown here is derived from an EMBL/GenBank/DDBJ whole genome shotgun (WGS) entry which is preliminary data.</text>
</comment>
<keyword evidence="2" id="KW-1185">Reference proteome</keyword>
<sequence>MMPNRLNIVKEFVKHRKSPEKAWMDSFFEITYYFQEWIGGLEVNTFEKVRDLVSTDQVKKQVPYEIREHFLDEWEKLISP</sequence>
<dbReference type="OrthoDB" id="6435150at2759"/>
<evidence type="ECO:0000313" key="1">
    <source>
        <dbReference type="EMBL" id="GFS68966.1"/>
    </source>
</evidence>
<name>A0A8X6MN25_NEPPI</name>
<accession>A0A8X6MN25</accession>
<evidence type="ECO:0000313" key="2">
    <source>
        <dbReference type="Proteomes" id="UP000887013"/>
    </source>
</evidence>
<organism evidence="1 2">
    <name type="scientific">Nephila pilipes</name>
    <name type="common">Giant wood spider</name>
    <name type="synonym">Nephila maculata</name>
    <dbReference type="NCBI Taxonomy" id="299642"/>
    <lineage>
        <taxon>Eukaryota</taxon>
        <taxon>Metazoa</taxon>
        <taxon>Ecdysozoa</taxon>
        <taxon>Arthropoda</taxon>
        <taxon>Chelicerata</taxon>
        <taxon>Arachnida</taxon>
        <taxon>Araneae</taxon>
        <taxon>Araneomorphae</taxon>
        <taxon>Entelegynae</taxon>
        <taxon>Araneoidea</taxon>
        <taxon>Nephilidae</taxon>
        <taxon>Nephila</taxon>
    </lineage>
</organism>
<dbReference type="EMBL" id="BMAW01049052">
    <property type="protein sequence ID" value="GFS68966.1"/>
    <property type="molecule type" value="Genomic_DNA"/>
</dbReference>
<reference evidence="1" key="1">
    <citation type="submission" date="2020-08" db="EMBL/GenBank/DDBJ databases">
        <title>Multicomponent nature underlies the extraordinary mechanical properties of spider dragline silk.</title>
        <authorList>
            <person name="Kono N."/>
            <person name="Nakamura H."/>
            <person name="Mori M."/>
            <person name="Yoshida Y."/>
            <person name="Ohtoshi R."/>
            <person name="Malay A.D."/>
            <person name="Moran D.A.P."/>
            <person name="Tomita M."/>
            <person name="Numata K."/>
            <person name="Arakawa K."/>
        </authorList>
    </citation>
    <scope>NUCLEOTIDE SEQUENCE</scope>
</reference>
<dbReference type="AlphaFoldDB" id="A0A8X6MN25"/>
<protein>
    <submittedName>
        <fullName evidence="1">CCHC-type domain-containing protein</fullName>
    </submittedName>
</protein>
<gene>
    <name evidence="1" type="ORF">NPIL_609341</name>
</gene>
<proteinExistence type="predicted"/>
<dbReference type="Proteomes" id="UP000887013">
    <property type="component" value="Unassembled WGS sequence"/>
</dbReference>